<protein>
    <submittedName>
        <fullName evidence="1">Uncharacterized protein</fullName>
    </submittedName>
</protein>
<dbReference type="Proteomes" id="UP000093281">
    <property type="component" value="Unassembled WGS sequence"/>
</dbReference>
<dbReference type="Pfam" id="PF20293">
    <property type="entry name" value="MC6"/>
    <property type="match status" value="1"/>
</dbReference>
<dbReference type="InterPro" id="IPR046897">
    <property type="entry name" value="ABC-3C_MC6"/>
</dbReference>
<name>A0A1C0B5B1_9BACT</name>
<proteinExistence type="predicted"/>
<evidence type="ECO:0000313" key="1">
    <source>
        <dbReference type="EMBL" id="OCL97895.1"/>
    </source>
</evidence>
<dbReference type="RefSeq" id="WP_066187066.1">
    <property type="nucleotide sequence ID" value="NZ_LCUJ01000008.1"/>
</dbReference>
<dbReference type="AlphaFoldDB" id="A0A1C0B5B1"/>
<sequence>MIMPAKHINFSESLLGFGSYILQALNEPKSTDELWQKYQKDLQDGLYFSKHSFDNLIMTLLFLYSIDAIKEESGKVLKNETN</sequence>
<reference evidence="1" key="1">
    <citation type="submission" date="2015-05" db="EMBL/GenBank/DDBJ databases">
        <authorList>
            <person name="Wang D.B."/>
            <person name="Wang M."/>
        </authorList>
    </citation>
    <scope>NUCLEOTIDE SEQUENCE [LARGE SCALE GENOMIC DNA]</scope>
    <source>
        <strain evidence="1">DU22</strain>
    </source>
</reference>
<gene>
    <name evidence="1" type="ORF">AAX29_01746</name>
</gene>
<organism evidence="1">
    <name type="scientific">Aliarcobacter thereius</name>
    <dbReference type="NCBI Taxonomy" id="544718"/>
    <lineage>
        <taxon>Bacteria</taxon>
        <taxon>Pseudomonadati</taxon>
        <taxon>Campylobacterota</taxon>
        <taxon>Epsilonproteobacteria</taxon>
        <taxon>Campylobacterales</taxon>
        <taxon>Arcobacteraceae</taxon>
        <taxon>Aliarcobacter</taxon>
    </lineage>
</organism>
<comment type="caution">
    <text evidence="1">The sequence shown here is derived from an EMBL/GenBank/DDBJ whole genome shotgun (WGS) entry which is preliminary data.</text>
</comment>
<accession>A0A1C0B5B1</accession>
<dbReference type="OrthoDB" id="7064694at2"/>
<dbReference type="EMBL" id="LCUJ01000008">
    <property type="protein sequence ID" value="OCL97895.1"/>
    <property type="molecule type" value="Genomic_DNA"/>
</dbReference>